<keyword evidence="1" id="KW-1133">Transmembrane helix</keyword>
<dbReference type="Pfam" id="PF07690">
    <property type="entry name" value="MFS_1"/>
    <property type="match status" value="1"/>
</dbReference>
<protein>
    <recommendedName>
        <fullName evidence="2">Major facilitator superfamily (MFS) profile domain-containing protein</fullName>
    </recommendedName>
</protein>
<proteinExistence type="predicted"/>
<dbReference type="PROSITE" id="PS50850">
    <property type="entry name" value="MFS"/>
    <property type="match status" value="1"/>
</dbReference>
<feature type="transmembrane region" description="Helical" evidence="1">
    <location>
        <begin position="87"/>
        <end position="108"/>
    </location>
</feature>
<organism evidence="3">
    <name type="scientific">marine sediment metagenome</name>
    <dbReference type="NCBI Taxonomy" id="412755"/>
    <lineage>
        <taxon>unclassified sequences</taxon>
        <taxon>metagenomes</taxon>
        <taxon>ecological metagenomes</taxon>
    </lineage>
</organism>
<sequence>MIAYLINGFLADRIGRKPLLYLWSCLLPISVFIWVFGALSSQSAFLIVFIGYAISHISFWGLWGVIRLITLELVPTDKRGTGLGFRSLIGAFGTTIGLLLSSLAILVFGLGATFIIFVIVNLGIIPLGFFFIKETKGVDLAEIK</sequence>
<dbReference type="Gene3D" id="1.20.1250.20">
    <property type="entry name" value="MFS general substrate transporter like domains"/>
    <property type="match status" value="1"/>
</dbReference>
<accession>X1HSH3</accession>
<dbReference type="PANTHER" id="PTHR48021">
    <property type="match status" value="1"/>
</dbReference>
<comment type="caution">
    <text evidence="3">The sequence shown here is derived from an EMBL/GenBank/DDBJ whole genome shotgun (WGS) entry which is preliminary data.</text>
</comment>
<dbReference type="InterPro" id="IPR011701">
    <property type="entry name" value="MFS"/>
</dbReference>
<name>X1HSH3_9ZZZZ</name>
<keyword evidence="1" id="KW-0472">Membrane</keyword>
<gene>
    <name evidence="3" type="ORF">S03H2_49436</name>
</gene>
<dbReference type="InterPro" id="IPR050549">
    <property type="entry name" value="MFS_Trehalose_Transporter"/>
</dbReference>
<evidence type="ECO:0000256" key="1">
    <source>
        <dbReference type="SAM" id="Phobius"/>
    </source>
</evidence>
<evidence type="ECO:0000259" key="2">
    <source>
        <dbReference type="PROSITE" id="PS50850"/>
    </source>
</evidence>
<feature type="transmembrane region" description="Helical" evidence="1">
    <location>
        <begin position="20"/>
        <end position="39"/>
    </location>
</feature>
<dbReference type="AlphaFoldDB" id="X1HSH3"/>
<dbReference type="InterPro" id="IPR020846">
    <property type="entry name" value="MFS_dom"/>
</dbReference>
<keyword evidence="1" id="KW-0812">Transmembrane</keyword>
<dbReference type="GO" id="GO:0016020">
    <property type="term" value="C:membrane"/>
    <property type="evidence" value="ECO:0007669"/>
    <property type="project" value="TreeGrafter"/>
</dbReference>
<feature type="transmembrane region" description="Helical" evidence="1">
    <location>
        <begin position="114"/>
        <end position="132"/>
    </location>
</feature>
<dbReference type="InterPro" id="IPR036259">
    <property type="entry name" value="MFS_trans_sf"/>
</dbReference>
<feature type="domain" description="Major facilitator superfamily (MFS) profile" evidence="2">
    <location>
        <begin position="1"/>
        <end position="144"/>
    </location>
</feature>
<reference evidence="3" key="1">
    <citation type="journal article" date="2014" name="Front. Microbiol.">
        <title>High frequency of phylogenetically diverse reductive dehalogenase-homologous genes in deep subseafloor sedimentary metagenomes.</title>
        <authorList>
            <person name="Kawai M."/>
            <person name="Futagami T."/>
            <person name="Toyoda A."/>
            <person name="Takaki Y."/>
            <person name="Nishi S."/>
            <person name="Hori S."/>
            <person name="Arai W."/>
            <person name="Tsubouchi T."/>
            <person name="Morono Y."/>
            <person name="Uchiyama I."/>
            <person name="Ito T."/>
            <person name="Fujiyama A."/>
            <person name="Inagaki F."/>
            <person name="Takami H."/>
        </authorList>
    </citation>
    <scope>NUCLEOTIDE SEQUENCE</scope>
    <source>
        <strain evidence="3">Expedition CK06-06</strain>
    </source>
</reference>
<dbReference type="GO" id="GO:0022857">
    <property type="term" value="F:transmembrane transporter activity"/>
    <property type="evidence" value="ECO:0007669"/>
    <property type="project" value="InterPro"/>
</dbReference>
<feature type="transmembrane region" description="Helical" evidence="1">
    <location>
        <begin position="45"/>
        <end position="66"/>
    </location>
</feature>
<dbReference type="EMBL" id="BARU01031240">
    <property type="protein sequence ID" value="GAH72427.1"/>
    <property type="molecule type" value="Genomic_DNA"/>
</dbReference>
<dbReference type="SUPFAM" id="SSF103473">
    <property type="entry name" value="MFS general substrate transporter"/>
    <property type="match status" value="1"/>
</dbReference>
<evidence type="ECO:0000313" key="3">
    <source>
        <dbReference type="EMBL" id="GAH72427.1"/>
    </source>
</evidence>
<dbReference type="PANTHER" id="PTHR48021:SF1">
    <property type="entry name" value="GH07001P-RELATED"/>
    <property type="match status" value="1"/>
</dbReference>